<gene>
    <name evidence="3" type="ORF">EPD83_019790</name>
</gene>
<organism evidence="3 4">
    <name type="scientific">Phycicoccus flavus</name>
    <dbReference type="NCBI Taxonomy" id="2502783"/>
    <lineage>
        <taxon>Bacteria</taxon>
        <taxon>Bacillati</taxon>
        <taxon>Actinomycetota</taxon>
        <taxon>Actinomycetes</taxon>
        <taxon>Micrococcales</taxon>
        <taxon>Intrasporangiaceae</taxon>
        <taxon>Phycicoccus</taxon>
    </lineage>
</organism>
<dbReference type="CDD" id="cd00085">
    <property type="entry name" value="HNHc"/>
    <property type="match status" value="1"/>
</dbReference>
<dbReference type="SMART" id="SM00507">
    <property type="entry name" value="HNHc"/>
    <property type="match status" value="1"/>
</dbReference>
<proteinExistence type="predicted"/>
<name>A0A8T6R979_9MICO</name>
<dbReference type="Gene3D" id="1.10.30.50">
    <property type="match status" value="1"/>
</dbReference>
<protein>
    <submittedName>
        <fullName evidence="3">DUF222 domain-containing protein</fullName>
    </submittedName>
</protein>
<sequence>MDRGDVSSRIAALRGDAVALARDLAEHGRGLDPREAFEVAGELQGLVNAAEGAQAVAAAYGARFESRMVSDRVIERTHPVGFVDGMAPSMLAMEAGVTEGVAGRKVRLGAKLSARFPQVLELVLEGEVAAVTAHKVLDACAGLDRDACRRVDASLAPRLAAMDPARVSSETRRIAARVAADQVAEHAAKTRKVRTVEVCPSEDGLTEWFALLPTATSKAAWSAVESLAAEYRDVDDTLTVPESRADAFGDLLLRNVTVNAQVTLGVPVVTAAPDPAVVPTVRTFSPRDPDETIIDATTGEEVRIGDLPADTQEDLGWHDFADYECADGPGVPTAVEMAPIRVGADTGATALVSGVQLPGLGWVDATTVAGILSTLPLQVARAVLNADTGTLASITTDAYRPPARMRQLVTTRDGTCRMYGCTRPAERCDLDHVRPWPTGPTTPSNLAGLCRRHHRLKQQGHWRPTLHPDGTMSWTDPSGRTRTTEPAHRTVPDSSSPTPRTAAPAATAPAAPPPAAPPPAAPSPGDHSWDEVPIPF</sequence>
<dbReference type="AlphaFoldDB" id="A0A8T6R979"/>
<feature type="region of interest" description="Disordered" evidence="1">
    <location>
        <begin position="460"/>
        <end position="536"/>
    </location>
</feature>
<feature type="compositionally biased region" description="Pro residues" evidence="1">
    <location>
        <begin position="510"/>
        <end position="522"/>
    </location>
</feature>
<evidence type="ECO:0000256" key="1">
    <source>
        <dbReference type="SAM" id="MobiDB-lite"/>
    </source>
</evidence>
<evidence type="ECO:0000313" key="4">
    <source>
        <dbReference type="Proteomes" id="UP000287866"/>
    </source>
</evidence>
<dbReference type="RefSeq" id="WP_165567046.1">
    <property type="nucleotide sequence ID" value="NZ_SAYU02000120.1"/>
</dbReference>
<feature type="compositionally biased region" description="Polar residues" evidence="1">
    <location>
        <begin position="472"/>
        <end position="481"/>
    </location>
</feature>
<comment type="caution">
    <text evidence="3">The sequence shown here is derived from an EMBL/GenBank/DDBJ whole genome shotgun (WGS) entry which is preliminary data.</text>
</comment>
<dbReference type="InterPro" id="IPR003615">
    <property type="entry name" value="HNH_nuc"/>
</dbReference>
<reference evidence="3" key="1">
    <citation type="submission" date="2020-03" db="EMBL/GenBank/DDBJ databases">
        <title>Phycicoccus flavus sp. nov., a novel endophytic actinobacterium isolated from branch of Kandelia candel.</title>
        <authorList>
            <person name="Tuo L."/>
        </authorList>
    </citation>
    <scope>NUCLEOTIDE SEQUENCE</scope>
    <source>
        <strain evidence="3">CMS6Z-2</strain>
    </source>
</reference>
<feature type="compositionally biased region" description="Basic and acidic residues" evidence="1">
    <location>
        <begin position="482"/>
        <end position="491"/>
    </location>
</feature>
<accession>A0A8T6R979</accession>
<dbReference type="Proteomes" id="UP000287866">
    <property type="component" value="Unassembled WGS sequence"/>
</dbReference>
<feature type="domain" description="HNH nuclease" evidence="2">
    <location>
        <begin position="404"/>
        <end position="455"/>
    </location>
</feature>
<evidence type="ECO:0000259" key="2">
    <source>
        <dbReference type="SMART" id="SM00507"/>
    </source>
</evidence>
<evidence type="ECO:0000313" key="3">
    <source>
        <dbReference type="EMBL" id="NHA70272.1"/>
    </source>
</evidence>
<feature type="compositionally biased region" description="Low complexity" evidence="1">
    <location>
        <begin position="494"/>
        <end position="509"/>
    </location>
</feature>
<dbReference type="EMBL" id="SAYU02000120">
    <property type="protein sequence ID" value="NHA70272.1"/>
    <property type="molecule type" value="Genomic_DNA"/>
</dbReference>
<dbReference type="Pfam" id="PF02720">
    <property type="entry name" value="DUF222"/>
    <property type="match status" value="1"/>
</dbReference>
<dbReference type="InterPro" id="IPR003870">
    <property type="entry name" value="DUF222"/>
</dbReference>
<keyword evidence="4" id="KW-1185">Reference proteome</keyword>